<evidence type="ECO:0000256" key="3">
    <source>
        <dbReference type="ARBA" id="ARBA00023125"/>
    </source>
</evidence>
<dbReference type="SMART" id="SM00448">
    <property type="entry name" value="REC"/>
    <property type="match status" value="1"/>
</dbReference>
<dbReference type="AlphaFoldDB" id="A0A6P2C274"/>
<keyword evidence="4" id="KW-0804">Transcription</keyword>
<dbReference type="PROSITE" id="PS50043">
    <property type="entry name" value="HTH_LUXR_2"/>
    <property type="match status" value="1"/>
</dbReference>
<dbReference type="InterPro" id="IPR000792">
    <property type="entry name" value="Tscrpt_reg_LuxR_C"/>
</dbReference>
<dbReference type="SUPFAM" id="SSF52172">
    <property type="entry name" value="CheY-like"/>
    <property type="match status" value="1"/>
</dbReference>
<protein>
    <submittedName>
        <fullName evidence="8">DNA-binding response regulator</fullName>
    </submittedName>
</protein>
<dbReference type="Proteomes" id="UP000460272">
    <property type="component" value="Unassembled WGS sequence"/>
</dbReference>
<feature type="modified residue" description="4-aspartylphosphate" evidence="5">
    <location>
        <position position="54"/>
    </location>
</feature>
<dbReference type="InterPro" id="IPR016032">
    <property type="entry name" value="Sig_transdc_resp-reg_C-effctor"/>
</dbReference>
<evidence type="ECO:0000256" key="5">
    <source>
        <dbReference type="PROSITE-ProRule" id="PRU00169"/>
    </source>
</evidence>
<evidence type="ECO:0000256" key="1">
    <source>
        <dbReference type="ARBA" id="ARBA00022553"/>
    </source>
</evidence>
<feature type="domain" description="Response regulatory" evidence="7">
    <location>
        <begin position="3"/>
        <end position="126"/>
    </location>
</feature>
<sequence>MIRVALAEDNVLLREGISRLVAANDDFELVGVAADLPQLLALAREQEPDVVVTDIRMPPTGTDEGIQAAAWLRENLPKTGVVVLSQYVAPQYALALLEQGSAGRAYLLKERVASVDELARAIRAVAVGGSVIDPQVVDELVKARSAQRSSGLSLLTARETEILAEMAQGKSNSAIAGSLFVTERAVEKHTNSIFAKLGLSEERDVNRRVKAVLVYLSHSEG</sequence>
<evidence type="ECO:0000259" key="7">
    <source>
        <dbReference type="PROSITE" id="PS50110"/>
    </source>
</evidence>
<dbReference type="Pfam" id="PF00196">
    <property type="entry name" value="GerE"/>
    <property type="match status" value="1"/>
</dbReference>
<name>A0A6P2C274_9ACTN</name>
<dbReference type="InterPro" id="IPR001789">
    <property type="entry name" value="Sig_transdc_resp-reg_receiver"/>
</dbReference>
<evidence type="ECO:0000313" key="8">
    <source>
        <dbReference type="EMBL" id="TVZ05489.1"/>
    </source>
</evidence>
<proteinExistence type="predicted"/>
<dbReference type="InterPro" id="IPR058245">
    <property type="entry name" value="NreC/VraR/RcsB-like_REC"/>
</dbReference>
<keyword evidence="3 8" id="KW-0238">DNA-binding</keyword>
<dbReference type="InterPro" id="IPR039420">
    <property type="entry name" value="WalR-like"/>
</dbReference>
<reference evidence="8 9" key="1">
    <citation type="submission" date="2018-11" db="EMBL/GenBank/DDBJ databases">
        <title>Trebonia kvetii gen.nov., sp.nov., a novel acidophilic actinobacterium, and proposal of the new actinobacterial family Treboniaceae fam. nov.</title>
        <authorList>
            <person name="Rapoport D."/>
            <person name="Sagova-Mareckova M."/>
            <person name="Sedlacek I."/>
            <person name="Provaznik J."/>
            <person name="Kralova S."/>
            <person name="Pavlinic D."/>
            <person name="Benes V."/>
            <person name="Kopecky J."/>
        </authorList>
    </citation>
    <scope>NUCLEOTIDE SEQUENCE [LARGE SCALE GENOMIC DNA]</scope>
    <source>
        <strain evidence="8 9">15Tr583</strain>
    </source>
</reference>
<accession>A0A6P2C274</accession>
<dbReference type="OrthoDB" id="9808843at2"/>
<gene>
    <name evidence="8" type="ORF">EAS64_13200</name>
</gene>
<dbReference type="CDD" id="cd06170">
    <property type="entry name" value="LuxR_C_like"/>
    <property type="match status" value="1"/>
</dbReference>
<keyword evidence="2" id="KW-0805">Transcription regulation</keyword>
<dbReference type="Pfam" id="PF00072">
    <property type="entry name" value="Response_reg"/>
    <property type="match status" value="1"/>
</dbReference>
<evidence type="ECO:0000256" key="4">
    <source>
        <dbReference type="ARBA" id="ARBA00023163"/>
    </source>
</evidence>
<dbReference type="PROSITE" id="PS50110">
    <property type="entry name" value="RESPONSE_REGULATORY"/>
    <property type="match status" value="1"/>
</dbReference>
<dbReference type="GO" id="GO:0006355">
    <property type="term" value="P:regulation of DNA-templated transcription"/>
    <property type="evidence" value="ECO:0007669"/>
    <property type="project" value="InterPro"/>
</dbReference>
<feature type="domain" description="HTH luxR-type" evidence="6">
    <location>
        <begin position="148"/>
        <end position="213"/>
    </location>
</feature>
<evidence type="ECO:0000256" key="2">
    <source>
        <dbReference type="ARBA" id="ARBA00023015"/>
    </source>
</evidence>
<organism evidence="8 9">
    <name type="scientific">Trebonia kvetii</name>
    <dbReference type="NCBI Taxonomy" id="2480626"/>
    <lineage>
        <taxon>Bacteria</taxon>
        <taxon>Bacillati</taxon>
        <taxon>Actinomycetota</taxon>
        <taxon>Actinomycetes</taxon>
        <taxon>Streptosporangiales</taxon>
        <taxon>Treboniaceae</taxon>
        <taxon>Trebonia</taxon>
    </lineage>
</organism>
<dbReference type="EMBL" id="RPFW01000002">
    <property type="protein sequence ID" value="TVZ05489.1"/>
    <property type="molecule type" value="Genomic_DNA"/>
</dbReference>
<evidence type="ECO:0000259" key="6">
    <source>
        <dbReference type="PROSITE" id="PS50043"/>
    </source>
</evidence>
<keyword evidence="1 5" id="KW-0597">Phosphoprotein</keyword>
<keyword evidence="9" id="KW-1185">Reference proteome</keyword>
<dbReference type="GO" id="GO:0000160">
    <property type="term" value="P:phosphorelay signal transduction system"/>
    <property type="evidence" value="ECO:0007669"/>
    <property type="project" value="InterPro"/>
</dbReference>
<comment type="caution">
    <text evidence="8">The sequence shown here is derived from an EMBL/GenBank/DDBJ whole genome shotgun (WGS) entry which is preliminary data.</text>
</comment>
<dbReference type="PANTHER" id="PTHR43214:SF24">
    <property type="entry name" value="TRANSCRIPTIONAL REGULATORY PROTEIN NARL-RELATED"/>
    <property type="match status" value="1"/>
</dbReference>
<dbReference type="SMART" id="SM00421">
    <property type="entry name" value="HTH_LUXR"/>
    <property type="match status" value="1"/>
</dbReference>
<dbReference type="SUPFAM" id="SSF46894">
    <property type="entry name" value="C-terminal effector domain of the bipartite response regulators"/>
    <property type="match status" value="1"/>
</dbReference>
<evidence type="ECO:0000313" key="9">
    <source>
        <dbReference type="Proteomes" id="UP000460272"/>
    </source>
</evidence>
<dbReference type="CDD" id="cd17535">
    <property type="entry name" value="REC_NarL-like"/>
    <property type="match status" value="1"/>
</dbReference>
<dbReference type="PRINTS" id="PR00038">
    <property type="entry name" value="HTHLUXR"/>
</dbReference>
<dbReference type="PANTHER" id="PTHR43214">
    <property type="entry name" value="TWO-COMPONENT RESPONSE REGULATOR"/>
    <property type="match status" value="1"/>
</dbReference>
<dbReference type="InterPro" id="IPR011006">
    <property type="entry name" value="CheY-like_superfamily"/>
</dbReference>
<dbReference type="Gene3D" id="3.40.50.2300">
    <property type="match status" value="1"/>
</dbReference>
<dbReference type="GO" id="GO:0003677">
    <property type="term" value="F:DNA binding"/>
    <property type="evidence" value="ECO:0007669"/>
    <property type="project" value="UniProtKB-KW"/>
</dbReference>